<dbReference type="InterPro" id="IPR006531">
    <property type="entry name" value="Gp5/Vgr_OB"/>
</dbReference>
<reference evidence="2 3" key="1">
    <citation type="submission" date="2017-06" db="EMBL/GenBank/DDBJ databases">
        <title>Streptomyces albireticuli Genome sequencing and assembly.</title>
        <authorList>
            <person name="Wang Y."/>
            <person name="Du B."/>
            <person name="Ding Y."/>
            <person name="Liu H."/>
            <person name="Hou Q."/>
            <person name="Liu K."/>
            <person name="Yao L."/>
            <person name="Wang C."/>
        </authorList>
    </citation>
    <scope>NUCLEOTIDE SEQUENCE [LARGE SCALE GENOMIC DNA]</scope>
    <source>
        <strain evidence="2 3">MDJK11</strain>
    </source>
</reference>
<evidence type="ECO:0000313" key="3">
    <source>
        <dbReference type="Proteomes" id="UP000195755"/>
    </source>
</evidence>
<sequence>MAMSGAQAGGGRSFAADPIVEAPGELPRFWATQLVSCVVDENVGLPGSAELTFRDPQHTMLTETAITIGTPLKVSVVTVRGGARQRLFGGEVTALELDSDTTGSFTVVRAYSKAHRLRRGRKVVAFRNMSTADIVRKVAAGAGLRCGRIDAAPVTHQQLSQANVSDWEFLQYLAGESGARVSVDDDGLLQFTRPTPAASAPPPSTPATVNPMVLEYGRNLLALRAALTSAEQAGSVEVRGWDVRTKKPLVAKERSVISKVVNPGLSPGVVSAAFGAPARLTVADTPYRTQAEAMAVAGSLAASVSSGIGEIEAVVEGHPRLRAGTPVALGNVGPAFSGRYTATSVHHVLEPYRGYRTTVTVSTAPDRSLAGLAAGANAPSRGPRMPGLAIGVVTDIREQGGQRGWVRLRFPWLDDTYVTDWVRTVQWGGQGGGGVFGPEVNDEVLVGFEQGLLDSPYVLGGLYNGVDKPSPHDVPLVDRTSGKVNRRSLVSRSGNRIELLDAPRGPSGVRLTTGDKQLVVHLDERRNRLELKVLGPGGRRPLSSVTLTPTGITLDAGTGEVKVRGRSVLVNGTQQVVVNGGLLGILKARLIRIN</sequence>
<dbReference type="Proteomes" id="UP000195755">
    <property type="component" value="Chromosome"/>
</dbReference>
<dbReference type="SUPFAM" id="SSF69279">
    <property type="entry name" value="Phage tail proteins"/>
    <property type="match status" value="1"/>
</dbReference>
<proteinExistence type="predicted"/>
<dbReference type="Pfam" id="PF04717">
    <property type="entry name" value="Phage_base_V"/>
    <property type="match status" value="1"/>
</dbReference>
<dbReference type="InterPro" id="IPR047702">
    <property type="entry name" value="VgrG-rel"/>
</dbReference>
<dbReference type="Gene3D" id="2.40.50.230">
    <property type="entry name" value="Gp5 N-terminal domain"/>
    <property type="match status" value="1"/>
</dbReference>
<protein>
    <submittedName>
        <fullName evidence="2">Type IV secretion protein Rhs</fullName>
    </submittedName>
</protein>
<dbReference type="InterPro" id="IPR037026">
    <property type="entry name" value="Vgr_OB-fold_dom_sf"/>
</dbReference>
<feature type="domain" description="Gp5/Type VI secretion system Vgr protein OB-fold" evidence="1">
    <location>
        <begin position="390"/>
        <end position="463"/>
    </location>
</feature>
<evidence type="ECO:0000313" key="2">
    <source>
        <dbReference type="EMBL" id="ARZ72319.1"/>
    </source>
</evidence>
<dbReference type="EMBL" id="CP021744">
    <property type="protein sequence ID" value="ARZ72319.1"/>
    <property type="molecule type" value="Genomic_DNA"/>
</dbReference>
<dbReference type="NCBIfam" id="NF033848">
    <property type="entry name" value="VgrG_rel"/>
    <property type="match status" value="1"/>
</dbReference>
<dbReference type="Pfam" id="PF05954">
    <property type="entry name" value="Phage_GPD"/>
    <property type="match status" value="1"/>
</dbReference>
<evidence type="ECO:0000259" key="1">
    <source>
        <dbReference type="Pfam" id="PF04717"/>
    </source>
</evidence>
<organism evidence="2 3">
    <name type="scientific">Streptomyces albireticuli</name>
    <dbReference type="NCBI Taxonomy" id="1940"/>
    <lineage>
        <taxon>Bacteria</taxon>
        <taxon>Bacillati</taxon>
        <taxon>Actinomycetota</taxon>
        <taxon>Actinomycetes</taxon>
        <taxon>Kitasatosporales</taxon>
        <taxon>Streptomycetaceae</taxon>
        <taxon>Streptomyces</taxon>
    </lineage>
</organism>
<dbReference type="SUPFAM" id="SSF69255">
    <property type="entry name" value="gp5 N-terminal domain-like"/>
    <property type="match status" value="1"/>
</dbReference>
<name>A0A1Z2LDC9_9ACTN</name>
<accession>A0A1Z2LDC9</accession>
<dbReference type="AlphaFoldDB" id="A0A1Z2LDC9"/>
<gene>
    <name evidence="2" type="ORF">SMD11_6743</name>
</gene>
<dbReference type="KEGG" id="salj:SMD11_6743"/>